<evidence type="ECO:0000313" key="4">
    <source>
        <dbReference type="EMBL" id="BDE08009.1"/>
    </source>
</evidence>
<dbReference type="CDD" id="cd02216">
    <property type="entry name" value="cupin_GDO-like_N"/>
    <property type="match status" value="1"/>
</dbReference>
<dbReference type="InterPro" id="IPR047183">
    <property type="entry name" value="GDO-like"/>
</dbReference>
<name>A0AAN2CB40_UNVUL</name>
<accession>A0AAN2CB40</accession>
<evidence type="ECO:0000256" key="2">
    <source>
        <dbReference type="ARBA" id="ARBA00023002"/>
    </source>
</evidence>
<dbReference type="GO" id="GO:0051213">
    <property type="term" value="F:dioxygenase activity"/>
    <property type="evidence" value="ECO:0007669"/>
    <property type="project" value="UniProtKB-KW"/>
</dbReference>
<gene>
    <name evidence="4" type="ORF">WPS_32850</name>
</gene>
<dbReference type="Proteomes" id="UP001317532">
    <property type="component" value="Chromosome"/>
</dbReference>
<dbReference type="InterPro" id="IPR014710">
    <property type="entry name" value="RmlC-like_jellyroll"/>
</dbReference>
<dbReference type="InterPro" id="IPR013096">
    <property type="entry name" value="Cupin_2"/>
</dbReference>
<dbReference type="RefSeq" id="WP_317995563.1">
    <property type="nucleotide sequence ID" value="NZ_AP025523.1"/>
</dbReference>
<sequence length="314" mass="35186">MIATDSLEQLFAEAEAQDAQPLWTVMDTMVPPHPEPKAVPHVWRYALMRPLLERSGNLVGTQDAERRVFMLVNPKLKAPKTTDTLYAGLQLIKPGEVARAHRHVAFALRFIIEGDGAFTAVGGEKVTMQRGDVILTPSWEFHDHGHEGKTPMVWLDGLDLPVYQFFPANFAQPYSAEQFPSEPAPEDSHLKYPWEDMQARLDAEPGPYAYADYAHKRTGASVSRVIGCAAERLSAKTSSPSRRETAGIVYHVYEGRGTTKVGGETLHWERGDTFCIPSWAPYRHDAQRETYLFRFDDRPVLEAIGAYRAESSAS</sequence>
<evidence type="ECO:0000259" key="3">
    <source>
        <dbReference type="Pfam" id="PF07883"/>
    </source>
</evidence>
<evidence type="ECO:0000313" key="5">
    <source>
        <dbReference type="Proteomes" id="UP001317532"/>
    </source>
</evidence>
<protein>
    <submittedName>
        <fullName evidence="4">Gentisate 1,2-dioxygenase</fullName>
    </submittedName>
</protein>
<dbReference type="SUPFAM" id="SSF51182">
    <property type="entry name" value="RmlC-like cupins"/>
    <property type="match status" value="1"/>
</dbReference>
<keyword evidence="5" id="KW-1185">Reference proteome</keyword>
<dbReference type="PANTHER" id="PTHR41517">
    <property type="entry name" value="1,2-DIOXYGENASE PROTEIN-RELATED"/>
    <property type="match status" value="1"/>
</dbReference>
<evidence type="ECO:0000256" key="1">
    <source>
        <dbReference type="ARBA" id="ARBA00022964"/>
    </source>
</evidence>
<keyword evidence="1" id="KW-0223">Dioxygenase</keyword>
<dbReference type="AlphaFoldDB" id="A0AAN2CB40"/>
<dbReference type="CDD" id="cd06992">
    <property type="entry name" value="cupin_GDO-like_C"/>
    <property type="match status" value="1"/>
</dbReference>
<dbReference type="PANTHER" id="PTHR41517:SF1">
    <property type="entry name" value="CUPIN"/>
    <property type="match status" value="1"/>
</dbReference>
<dbReference type="Pfam" id="PF07883">
    <property type="entry name" value="Cupin_2"/>
    <property type="match status" value="1"/>
</dbReference>
<feature type="domain" description="Cupin type-2" evidence="3">
    <location>
        <begin position="89"/>
        <end position="156"/>
    </location>
</feature>
<keyword evidence="2" id="KW-0560">Oxidoreductase</keyword>
<reference evidence="4 5" key="1">
    <citation type="journal article" date="2022" name="ISME Commun">
        <title>Vulcanimicrobium alpinus gen. nov. sp. nov., the first cultivated representative of the candidate phylum 'Eremiobacterota', is a metabolically versatile aerobic anoxygenic phototroph.</title>
        <authorList>
            <person name="Yabe S."/>
            <person name="Muto K."/>
            <person name="Abe K."/>
            <person name="Yokota A."/>
            <person name="Staudigel H."/>
            <person name="Tebo B.M."/>
        </authorList>
    </citation>
    <scope>NUCLEOTIDE SEQUENCE [LARGE SCALE GENOMIC DNA]</scope>
    <source>
        <strain evidence="4 5">WC8-2</strain>
    </source>
</reference>
<dbReference type="Gene3D" id="2.60.120.10">
    <property type="entry name" value="Jelly Rolls"/>
    <property type="match status" value="1"/>
</dbReference>
<dbReference type="KEGG" id="vab:WPS_32850"/>
<proteinExistence type="predicted"/>
<dbReference type="EMBL" id="AP025523">
    <property type="protein sequence ID" value="BDE08009.1"/>
    <property type="molecule type" value="Genomic_DNA"/>
</dbReference>
<organism evidence="4 5">
    <name type="scientific">Vulcanimicrobium alpinum</name>
    <dbReference type="NCBI Taxonomy" id="3016050"/>
    <lineage>
        <taxon>Bacteria</taxon>
        <taxon>Bacillati</taxon>
        <taxon>Vulcanimicrobiota</taxon>
        <taxon>Vulcanimicrobiia</taxon>
        <taxon>Vulcanimicrobiales</taxon>
        <taxon>Vulcanimicrobiaceae</taxon>
        <taxon>Vulcanimicrobium</taxon>
    </lineage>
</organism>
<dbReference type="InterPro" id="IPR011051">
    <property type="entry name" value="RmlC_Cupin_sf"/>
</dbReference>